<evidence type="ECO:0008006" key="3">
    <source>
        <dbReference type="Google" id="ProtNLM"/>
    </source>
</evidence>
<dbReference type="AlphaFoldDB" id="A0A1F6NK37"/>
<accession>A0A1F6NK37</accession>
<dbReference type="EMBL" id="MFQR01000035">
    <property type="protein sequence ID" value="OGH84239.1"/>
    <property type="molecule type" value="Genomic_DNA"/>
</dbReference>
<comment type="caution">
    <text evidence="1">The sequence shown here is derived from an EMBL/GenBank/DDBJ whole genome shotgun (WGS) entry which is preliminary data.</text>
</comment>
<organism evidence="1 2">
    <name type="scientific">Candidatus Magasanikbacteria bacterium RIFOXYA2_FULL_44_8</name>
    <dbReference type="NCBI Taxonomy" id="1798696"/>
    <lineage>
        <taxon>Bacteria</taxon>
        <taxon>Candidatus Magasanikiibacteriota</taxon>
    </lineage>
</organism>
<sequence length="176" mass="19825">MIIDYKKLFTRALKNNHDDAKWGSGNYIGIKIISNTKVGSVGQDFIESLCGALSIKCDFPLRKDKTRATQSPWDIEINNVKFELKTATEDVGGSFQFNHVRYHRPYEALLCLGVTPNELFFGVWSKADVATGKAGTLVTMEKGANASYKLTKKPRDLKNITEFGEVINYFTKNFSR</sequence>
<dbReference type="Proteomes" id="UP000177803">
    <property type="component" value="Unassembled WGS sequence"/>
</dbReference>
<evidence type="ECO:0000313" key="1">
    <source>
        <dbReference type="EMBL" id="OGH84239.1"/>
    </source>
</evidence>
<evidence type="ECO:0000313" key="2">
    <source>
        <dbReference type="Proteomes" id="UP000177803"/>
    </source>
</evidence>
<proteinExistence type="predicted"/>
<gene>
    <name evidence="1" type="ORF">A2261_02510</name>
</gene>
<reference evidence="1 2" key="1">
    <citation type="journal article" date="2016" name="Nat. Commun.">
        <title>Thousands of microbial genomes shed light on interconnected biogeochemical processes in an aquifer system.</title>
        <authorList>
            <person name="Anantharaman K."/>
            <person name="Brown C.T."/>
            <person name="Hug L.A."/>
            <person name="Sharon I."/>
            <person name="Castelle C.J."/>
            <person name="Probst A.J."/>
            <person name="Thomas B.C."/>
            <person name="Singh A."/>
            <person name="Wilkins M.J."/>
            <person name="Karaoz U."/>
            <person name="Brodie E.L."/>
            <person name="Williams K.H."/>
            <person name="Hubbard S.S."/>
            <person name="Banfield J.F."/>
        </authorList>
    </citation>
    <scope>NUCLEOTIDE SEQUENCE [LARGE SCALE GENOMIC DNA]</scope>
</reference>
<name>A0A1F6NK37_9BACT</name>
<protein>
    <recommendedName>
        <fullName evidence="3">Restriction endonuclease</fullName>
    </recommendedName>
</protein>